<dbReference type="AlphaFoldDB" id="A0A4C1VHL8"/>
<protein>
    <submittedName>
        <fullName evidence="1">Uncharacterized protein</fullName>
    </submittedName>
</protein>
<gene>
    <name evidence="1" type="ORF">EVAR_27794_1</name>
</gene>
<reference evidence="1 2" key="1">
    <citation type="journal article" date="2019" name="Commun. Biol.">
        <title>The bagworm genome reveals a unique fibroin gene that provides high tensile strength.</title>
        <authorList>
            <person name="Kono N."/>
            <person name="Nakamura H."/>
            <person name="Ohtoshi R."/>
            <person name="Tomita M."/>
            <person name="Numata K."/>
            <person name="Arakawa K."/>
        </authorList>
    </citation>
    <scope>NUCLEOTIDE SEQUENCE [LARGE SCALE GENOMIC DNA]</scope>
</reference>
<organism evidence="1 2">
    <name type="scientific">Eumeta variegata</name>
    <name type="common">Bagworm moth</name>
    <name type="synonym">Eumeta japonica</name>
    <dbReference type="NCBI Taxonomy" id="151549"/>
    <lineage>
        <taxon>Eukaryota</taxon>
        <taxon>Metazoa</taxon>
        <taxon>Ecdysozoa</taxon>
        <taxon>Arthropoda</taxon>
        <taxon>Hexapoda</taxon>
        <taxon>Insecta</taxon>
        <taxon>Pterygota</taxon>
        <taxon>Neoptera</taxon>
        <taxon>Endopterygota</taxon>
        <taxon>Lepidoptera</taxon>
        <taxon>Glossata</taxon>
        <taxon>Ditrysia</taxon>
        <taxon>Tineoidea</taxon>
        <taxon>Psychidae</taxon>
        <taxon>Oiketicinae</taxon>
        <taxon>Eumeta</taxon>
    </lineage>
</organism>
<proteinExistence type="predicted"/>
<accession>A0A4C1VHL8</accession>
<name>A0A4C1VHL8_EUMVA</name>
<sequence>MTGIGIKRDQNRKRDQNMNLLKSRAMRIYIANRARIGMENRIAVRIMNDIFDITKQKRDRDRNLEENRDWYLERDRNPKIQWNSEVVVNGGDSEM</sequence>
<dbReference type="Proteomes" id="UP000299102">
    <property type="component" value="Unassembled WGS sequence"/>
</dbReference>
<evidence type="ECO:0000313" key="1">
    <source>
        <dbReference type="EMBL" id="GBP38608.1"/>
    </source>
</evidence>
<dbReference type="EMBL" id="BGZK01000352">
    <property type="protein sequence ID" value="GBP38608.1"/>
    <property type="molecule type" value="Genomic_DNA"/>
</dbReference>
<comment type="caution">
    <text evidence="1">The sequence shown here is derived from an EMBL/GenBank/DDBJ whole genome shotgun (WGS) entry which is preliminary data.</text>
</comment>
<keyword evidence="2" id="KW-1185">Reference proteome</keyword>
<evidence type="ECO:0000313" key="2">
    <source>
        <dbReference type="Proteomes" id="UP000299102"/>
    </source>
</evidence>